<protein>
    <submittedName>
        <fullName evidence="2">Uncharacterized protein</fullName>
    </submittedName>
</protein>
<feature type="compositionally biased region" description="Basic and acidic residues" evidence="1">
    <location>
        <begin position="722"/>
        <end position="734"/>
    </location>
</feature>
<feature type="compositionally biased region" description="Basic and acidic residues" evidence="1">
    <location>
        <begin position="455"/>
        <end position="498"/>
    </location>
</feature>
<name>A0A1Q2YK91_9ASCO</name>
<sequence>MTIQSPQWLAQVGFYYTPLSIKHQFAITCSSCNEIIRDPVPLAIDINAYHLAENSSCALSAVWKFRNIINDSLRSRDTSWQQDAVFGHVSSERGVHIRRETFKWWKHRRPNVDSMASSGLYYDPYVDHKDVDGNVCGDDRVICMYCGLRLEQWEEDDDPIIVHQREMPSCWVFNFDKLSTEIETESNIHERLMIEANEYNAQEDLPDFAGDDPRQEDHEIEVISSDKEDAPTVISLTTATTTTTNTALPVEILDQDEVEEYLSNSQGQHREETHRLVDIPSMKSSDLSQFFTELDAESEIEVGASFFANNRRRREREKEQKENAIANVEPIAEESLVVSIEGDKDSYEEEHVQQKVRDLSEQIHGVNSNEMQSDPFRNEVEPEVESQTQPETQPEVGSEIPIHENDDFAFENNDAHNNTVNEVDEFAVDAMETEKNKSLTHRVDDVQPEAENDTGNEHNMREQNEPQRDIESIATQDKEKEASKRPSSESIEARESLKGTRNADNSRVEQLESELKFLKMQIEALQNSQHLQLQLPGQCVSSKVNIGTTRAHDAADFADQTRTTPIPDQNKDSDTHANTSEVANVQNSPKSAKNRNSHAPLNGNEQVLSFIKQEENAETEHLEVTAKLKKRKKLKKVKSKRSKSKHALQEREEAEAPQEDRDDKEEEEEEEEEEEDSDNDERQKKRMKKNREENKERDKGSKAHNVKQTIVNVSGDPLSFKLDSRKKSKKNENSKKKKQKAEKSDKIEIKQEPDMGQEFSIQLEAKTELPMKTEQTPEIPTEADQILGTSSVADEADNAPAELLVSNAILTYSEPNEQLMSNTNEDIQEESPTLMRKKARTPPITGTEPLEAHDSKFDTLNALMNAGRLNKDRLNESPEDNQLFIESDIMMKNQSTPYATDTKTVDMSGKFSKKPNNEVEDTDNDVDCRRQLSLDEKEEKAKWVPIDGNKYQEFYKDIQEATGYVKEVLDSRYELLGDDLEGLLTEFIAEIPPEQLKMTVREWIRFQEEQAVGLVLEKAELMMEQFRKDQLTAVLFLADLPEGLQSDV</sequence>
<feature type="compositionally biased region" description="Basic and acidic residues" evidence="1">
    <location>
        <begin position="690"/>
        <end position="701"/>
    </location>
</feature>
<feature type="compositionally biased region" description="Basic and acidic residues" evidence="1">
    <location>
        <begin position="617"/>
        <end position="626"/>
    </location>
</feature>
<feature type="region of interest" description="Disordered" evidence="1">
    <location>
        <begin position="831"/>
        <end position="856"/>
    </location>
</feature>
<organism evidence="2 3">
    <name type="scientific">Pichia membranifaciens</name>
    <dbReference type="NCBI Taxonomy" id="4926"/>
    <lineage>
        <taxon>Eukaryota</taxon>
        <taxon>Fungi</taxon>
        <taxon>Dikarya</taxon>
        <taxon>Ascomycota</taxon>
        <taxon>Saccharomycotina</taxon>
        <taxon>Pichiomycetes</taxon>
        <taxon>Pichiales</taxon>
        <taxon>Pichiaceae</taxon>
        <taxon>Pichia</taxon>
    </lineage>
</organism>
<dbReference type="EMBL" id="BDGI01000149">
    <property type="protein sequence ID" value="GAV29978.1"/>
    <property type="molecule type" value="Genomic_DNA"/>
</dbReference>
<feature type="region of interest" description="Disordered" evidence="1">
    <location>
        <begin position="551"/>
        <end position="604"/>
    </location>
</feature>
<dbReference type="SMART" id="SM00238">
    <property type="entry name" value="BIR"/>
    <property type="match status" value="1"/>
</dbReference>
<dbReference type="Proteomes" id="UP000186136">
    <property type="component" value="Unassembled WGS sequence"/>
</dbReference>
<dbReference type="OrthoDB" id="2196114at2759"/>
<comment type="caution">
    <text evidence="2">The sequence shown here is derived from an EMBL/GenBank/DDBJ whole genome shotgun (WGS) entry which is preliminary data.</text>
</comment>
<proteinExistence type="predicted"/>
<dbReference type="Pfam" id="PF00653">
    <property type="entry name" value="BIR"/>
    <property type="match status" value="1"/>
</dbReference>
<feature type="compositionally biased region" description="Polar residues" evidence="1">
    <location>
        <begin position="576"/>
        <end position="591"/>
    </location>
</feature>
<accession>A0A1Q2YK91</accession>
<evidence type="ECO:0000313" key="2">
    <source>
        <dbReference type="EMBL" id="GAV29978.1"/>
    </source>
</evidence>
<feature type="region of interest" description="Disordered" evidence="1">
    <location>
        <begin position="617"/>
        <end position="758"/>
    </location>
</feature>
<reference evidence="2 3" key="1">
    <citation type="submission" date="2016-08" db="EMBL/GenBank/DDBJ databases">
        <title>Whole genome shotgun sequence of Pichia membranifaciens KS47-1.</title>
        <authorList>
            <person name="Konishi M."/>
            <person name="Ishida M."/>
            <person name="Arakawa T."/>
            <person name="Kato Y."/>
            <person name="Horiuchi J."/>
        </authorList>
    </citation>
    <scope>NUCLEOTIDE SEQUENCE [LARGE SCALE GENOMIC DNA]</scope>
    <source>
        <strain evidence="2 3">KS47-1</strain>
    </source>
</reference>
<dbReference type="InterPro" id="IPR001370">
    <property type="entry name" value="BIR_rpt"/>
</dbReference>
<gene>
    <name evidence="2" type="ORF">PMKS-003484</name>
</gene>
<dbReference type="SUPFAM" id="SSF57924">
    <property type="entry name" value="Inhibitor of apoptosis (IAP) repeat"/>
    <property type="match status" value="2"/>
</dbReference>
<feature type="compositionally biased region" description="Basic and acidic residues" evidence="1">
    <location>
        <begin position="741"/>
        <end position="753"/>
    </location>
</feature>
<evidence type="ECO:0000256" key="1">
    <source>
        <dbReference type="SAM" id="MobiDB-lite"/>
    </source>
</evidence>
<dbReference type="Gene3D" id="1.10.1170.10">
    <property type="entry name" value="Inhibitor Of Apoptosis Protein (2mihbC-IAP-1), Chain A"/>
    <property type="match status" value="1"/>
</dbReference>
<feature type="region of interest" description="Disordered" evidence="1">
    <location>
        <begin position="356"/>
        <end position="398"/>
    </location>
</feature>
<feature type="region of interest" description="Disordered" evidence="1">
    <location>
        <begin position="435"/>
        <end position="506"/>
    </location>
</feature>
<dbReference type="CDD" id="cd00022">
    <property type="entry name" value="BIR"/>
    <property type="match status" value="1"/>
</dbReference>
<keyword evidence="3" id="KW-1185">Reference proteome</keyword>
<feature type="region of interest" description="Disordered" evidence="1">
    <location>
        <begin position="899"/>
        <end position="924"/>
    </location>
</feature>
<evidence type="ECO:0000313" key="3">
    <source>
        <dbReference type="Proteomes" id="UP000186136"/>
    </source>
</evidence>
<feature type="compositionally biased region" description="Basic residues" evidence="1">
    <location>
        <begin position="627"/>
        <end position="646"/>
    </location>
</feature>
<dbReference type="AlphaFoldDB" id="A0A1Q2YK91"/>
<feature type="compositionally biased region" description="Acidic residues" evidence="1">
    <location>
        <begin position="652"/>
        <end position="679"/>
    </location>
</feature>
<feature type="compositionally biased region" description="Basic and acidic residues" evidence="1">
    <location>
        <begin position="435"/>
        <end position="445"/>
    </location>
</feature>
<dbReference type="PROSITE" id="PS50143">
    <property type="entry name" value="BIR_REPEAT_2"/>
    <property type="match status" value="1"/>
</dbReference>